<proteinExistence type="predicted"/>
<dbReference type="AlphaFoldDB" id="A0A3E4UUT5"/>
<evidence type="ECO:0000313" key="4">
    <source>
        <dbReference type="Proteomes" id="UP000260808"/>
    </source>
</evidence>
<sequence>METILVKIKTYIDGDTAISYKDGKKCQKDISEHLDHGAKVILDFTGVDYVITAFLNPIIGDLILERGNDVMQYIGIKNANDSIIQKIKLVKDGALMKREDLDE</sequence>
<dbReference type="Pfam" id="PF14213">
    <property type="entry name" value="DUF4325"/>
    <property type="match status" value="1"/>
</dbReference>
<evidence type="ECO:0000313" key="5">
    <source>
        <dbReference type="Proteomes" id="UP000283834"/>
    </source>
</evidence>
<name>A0A3E4UUT5_MEDGN</name>
<organism evidence="2 4">
    <name type="scientific">Mediterraneibacter gnavus</name>
    <name type="common">Ruminococcus gnavus</name>
    <dbReference type="NCBI Taxonomy" id="33038"/>
    <lineage>
        <taxon>Bacteria</taxon>
        <taxon>Bacillati</taxon>
        <taxon>Bacillota</taxon>
        <taxon>Clostridia</taxon>
        <taxon>Lachnospirales</taxon>
        <taxon>Lachnospiraceae</taxon>
        <taxon>Mediterraneibacter</taxon>
    </lineage>
</organism>
<protein>
    <submittedName>
        <fullName evidence="2">DUF4325 domain-containing protein</fullName>
    </submittedName>
</protein>
<dbReference type="InterPro" id="IPR025474">
    <property type="entry name" value="DUF4325"/>
</dbReference>
<feature type="domain" description="DUF4325" evidence="1">
    <location>
        <begin position="22"/>
        <end position="82"/>
    </location>
</feature>
<accession>A0A3E4UUT5</accession>
<evidence type="ECO:0000313" key="3">
    <source>
        <dbReference type="EMBL" id="RGT35321.1"/>
    </source>
</evidence>
<gene>
    <name evidence="3" type="ORF">DWX36_16515</name>
    <name evidence="2" type="ORF">DXC31_17100</name>
</gene>
<dbReference type="EMBL" id="QRWQ01000031">
    <property type="protein sequence ID" value="RGT35321.1"/>
    <property type="molecule type" value="Genomic_DNA"/>
</dbReference>
<dbReference type="Proteomes" id="UP000260808">
    <property type="component" value="Unassembled WGS sequence"/>
</dbReference>
<dbReference type="Proteomes" id="UP000283834">
    <property type="component" value="Unassembled WGS sequence"/>
</dbReference>
<dbReference type="RefSeq" id="WP_118047506.1">
    <property type="nucleotide sequence ID" value="NZ_JAQMLG010000061.1"/>
</dbReference>
<reference evidence="4 5" key="1">
    <citation type="submission" date="2018-08" db="EMBL/GenBank/DDBJ databases">
        <title>A genome reference for cultivated species of the human gut microbiota.</title>
        <authorList>
            <person name="Zou Y."/>
            <person name="Xue W."/>
            <person name="Luo G."/>
        </authorList>
    </citation>
    <scope>NUCLEOTIDE SEQUENCE [LARGE SCALE GENOMIC DNA]</scope>
    <source>
        <strain evidence="3 5">AF19-16AC</strain>
        <strain evidence="2 4">TF01-20-2</strain>
    </source>
</reference>
<evidence type="ECO:0000259" key="1">
    <source>
        <dbReference type="Pfam" id="PF14213"/>
    </source>
</evidence>
<dbReference type="EMBL" id="QSSX01000082">
    <property type="protein sequence ID" value="RGM16558.1"/>
    <property type="molecule type" value="Genomic_DNA"/>
</dbReference>
<evidence type="ECO:0000313" key="2">
    <source>
        <dbReference type="EMBL" id="RGM16558.1"/>
    </source>
</evidence>
<comment type="caution">
    <text evidence="2">The sequence shown here is derived from an EMBL/GenBank/DDBJ whole genome shotgun (WGS) entry which is preliminary data.</text>
</comment>